<dbReference type="InterPro" id="IPR040876">
    <property type="entry name" value="Spa1_C"/>
</dbReference>
<dbReference type="RefSeq" id="WP_073017245.1">
    <property type="nucleotide sequence ID" value="NZ_FQXU01000004.1"/>
</dbReference>
<dbReference type="NCBIfam" id="NF033433">
    <property type="entry name" value="NisI_immun_dup"/>
    <property type="match status" value="1"/>
</dbReference>
<evidence type="ECO:0000256" key="1">
    <source>
        <dbReference type="SAM" id="SignalP"/>
    </source>
</evidence>
<dbReference type="Gene3D" id="2.170.150.60">
    <property type="match status" value="1"/>
</dbReference>
<dbReference type="AlphaFoldDB" id="A0A1M5W6I6"/>
<feature type="domain" description="Lantibiotic immunity protein Spa1 C-terminal" evidence="2">
    <location>
        <begin position="39"/>
        <end position="135"/>
    </location>
</feature>
<evidence type="ECO:0000259" key="2">
    <source>
        <dbReference type="Pfam" id="PF18218"/>
    </source>
</evidence>
<organism evidence="3 4">
    <name type="scientific">Clostridium intestinale DSM 6191</name>
    <dbReference type="NCBI Taxonomy" id="1121320"/>
    <lineage>
        <taxon>Bacteria</taxon>
        <taxon>Bacillati</taxon>
        <taxon>Bacillota</taxon>
        <taxon>Clostridia</taxon>
        <taxon>Eubacteriales</taxon>
        <taxon>Clostridiaceae</taxon>
        <taxon>Clostridium</taxon>
    </lineage>
</organism>
<keyword evidence="1" id="KW-0732">Signal</keyword>
<evidence type="ECO:0000313" key="4">
    <source>
        <dbReference type="Proteomes" id="UP000184241"/>
    </source>
</evidence>
<name>A0A1M5W6I6_9CLOT</name>
<protein>
    <recommendedName>
        <fullName evidence="2">Lantibiotic immunity protein Spa1 C-terminal domain-containing protein</fullName>
    </recommendedName>
</protein>
<dbReference type="Proteomes" id="UP000184241">
    <property type="component" value="Unassembled WGS sequence"/>
</dbReference>
<proteinExistence type="predicted"/>
<reference evidence="3 4" key="1">
    <citation type="submission" date="2016-11" db="EMBL/GenBank/DDBJ databases">
        <authorList>
            <person name="Jaros S."/>
            <person name="Januszkiewicz K."/>
            <person name="Wedrychowicz H."/>
        </authorList>
    </citation>
    <scope>NUCLEOTIDE SEQUENCE [LARGE SCALE GENOMIC DNA]</scope>
    <source>
        <strain evidence="3 4">DSM 6191</strain>
    </source>
</reference>
<feature type="chain" id="PRO_5038546128" description="Lantibiotic immunity protein Spa1 C-terminal domain-containing protein" evidence="1">
    <location>
        <begin position="22"/>
        <end position="162"/>
    </location>
</feature>
<dbReference type="PROSITE" id="PS51257">
    <property type="entry name" value="PROKAR_LIPOPROTEIN"/>
    <property type="match status" value="1"/>
</dbReference>
<feature type="signal peptide" evidence="1">
    <location>
        <begin position="1"/>
        <end position="21"/>
    </location>
</feature>
<sequence>MKRFFSIFLLFSISLSISGCSLLENQMSFRRSNREYCIVNEKDARIFSYKSRDYIILEDIISRDMLGNWVGYIQKVALLNDQYSLLDLRELKSTTNFIDNLPDETAYLIQYFNIYESNSDNQELIVNVNDGFHKAIPLTKVNKSHSIISFKNFFYGCLSMQT</sequence>
<dbReference type="Pfam" id="PF18218">
    <property type="entry name" value="Spa1_C"/>
    <property type="match status" value="1"/>
</dbReference>
<gene>
    <name evidence="3" type="ORF">SAMN02745941_00950</name>
</gene>
<dbReference type="EMBL" id="FQXU01000004">
    <property type="protein sequence ID" value="SHH83085.1"/>
    <property type="molecule type" value="Genomic_DNA"/>
</dbReference>
<accession>A0A1M5W6I6</accession>
<evidence type="ECO:0000313" key="3">
    <source>
        <dbReference type="EMBL" id="SHH83085.1"/>
    </source>
</evidence>